<dbReference type="Pfam" id="PF00085">
    <property type="entry name" value="Thioredoxin"/>
    <property type="match status" value="1"/>
</dbReference>
<reference evidence="4" key="1">
    <citation type="submission" date="2024-05" db="EMBL/GenBank/DDBJ databases">
        <title>The Natural Products Discovery Center: Release of the First 8490 Sequenced Strains for Exploring Actinobacteria Biosynthetic Diversity.</title>
        <authorList>
            <person name="Kalkreuter E."/>
            <person name="Kautsar S.A."/>
            <person name="Yang D."/>
            <person name="Bader C.D."/>
            <person name="Teijaro C.N."/>
            <person name="Fluegel L."/>
            <person name="Davis C.M."/>
            <person name="Simpson J.R."/>
            <person name="Lauterbach L."/>
            <person name="Steele A.D."/>
            <person name="Gui C."/>
            <person name="Meng S."/>
            <person name="Li G."/>
            <person name="Viehrig K."/>
            <person name="Ye F."/>
            <person name="Su P."/>
            <person name="Kiefer A.F."/>
            <person name="Nichols A."/>
            <person name="Cepeda A.J."/>
            <person name="Yan W."/>
            <person name="Fan B."/>
            <person name="Jiang Y."/>
            <person name="Adhikari A."/>
            <person name="Zheng C.-J."/>
            <person name="Schuster L."/>
            <person name="Cowan T.M."/>
            <person name="Smanski M.J."/>
            <person name="Chevrette M.G."/>
            <person name="de Carvalho L.P.S."/>
            <person name="Shen B."/>
        </authorList>
    </citation>
    <scope>NUCLEOTIDE SEQUENCE</scope>
    <source>
        <strain evidence="4">NPDC080035</strain>
    </source>
</reference>
<dbReference type="EMBL" id="CP157390">
    <property type="protein sequence ID" value="XBM47544.1"/>
    <property type="molecule type" value="Genomic_DNA"/>
</dbReference>
<dbReference type="AlphaFoldDB" id="A0AAU7GA73"/>
<protein>
    <submittedName>
        <fullName evidence="4">Tetratricopeptide repeat protein</fullName>
    </submittedName>
</protein>
<gene>
    <name evidence="4" type="ORF">AAME72_15875</name>
</gene>
<dbReference type="Pfam" id="PF14561">
    <property type="entry name" value="TPR_20"/>
    <property type="match status" value="1"/>
</dbReference>
<dbReference type="GO" id="GO:0005737">
    <property type="term" value="C:cytoplasm"/>
    <property type="evidence" value="ECO:0007669"/>
    <property type="project" value="TreeGrafter"/>
</dbReference>
<feature type="domain" description="Thioredoxin" evidence="3">
    <location>
        <begin position="19"/>
        <end position="158"/>
    </location>
</feature>
<dbReference type="InterPro" id="IPR013766">
    <property type="entry name" value="Thioredoxin_domain"/>
</dbReference>
<comment type="similarity">
    <text evidence="1">Belongs to the thioredoxin family.</text>
</comment>
<dbReference type="SUPFAM" id="SSF52833">
    <property type="entry name" value="Thioredoxin-like"/>
    <property type="match status" value="1"/>
</dbReference>
<proteinExistence type="inferred from homology"/>
<evidence type="ECO:0000313" key="4">
    <source>
        <dbReference type="EMBL" id="XBM47544.1"/>
    </source>
</evidence>
<dbReference type="InterPro" id="IPR011990">
    <property type="entry name" value="TPR-like_helical_dom_sf"/>
</dbReference>
<evidence type="ECO:0000256" key="1">
    <source>
        <dbReference type="ARBA" id="ARBA00008987"/>
    </source>
</evidence>
<dbReference type="CDD" id="cd02956">
    <property type="entry name" value="ybbN"/>
    <property type="match status" value="1"/>
</dbReference>
<organism evidence="4">
    <name type="scientific">Leifsonia sp. NPDC080035</name>
    <dbReference type="NCBI Taxonomy" id="3143936"/>
    <lineage>
        <taxon>Bacteria</taxon>
        <taxon>Bacillati</taxon>
        <taxon>Actinomycetota</taxon>
        <taxon>Actinomycetes</taxon>
        <taxon>Micrococcales</taxon>
        <taxon>Microbacteriaceae</taxon>
        <taxon>Leifsonia</taxon>
    </lineage>
</organism>
<evidence type="ECO:0000259" key="3">
    <source>
        <dbReference type="PROSITE" id="PS51352"/>
    </source>
</evidence>
<dbReference type="PANTHER" id="PTHR45663:SF11">
    <property type="entry name" value="GEO12009P1"/>
    <property type="match status" value="1"/>
</dbReference>
<dbReference type="Gene3D" id="1.25.40.10">
    <property type="entry name" value="Tetratricopeptide repeat domain"/>
    <property type="match status" value="1"/>
</dbReference>
<dbReference type="SUPFAM" id="SSF48452">
    <property type="entry name" value="TPR-like"/>
    <property type="match status" value="1"/>
</dbReference>
<dbReference type="GO" id="GO:0006950">
    <property type="term" value="P:response to stress"/>
    <property type="evidence" value="ECO:0007669"/>
    <property type="project" value="UniProtKB-ARBA"/>
</dbReference>
<keyword evidence="2" id="KW-0676">Redox-active center</keyword>
<dbReference type="Gene3D" id="3.40.30.10">
    <property type="entry name" value="Glutaredoxin"/>
    <property type="match status" value="1"/>
</dbReference>
<dbReference type="PANTHER" id="PTHR45663">
    <property type="entry name" value="GEO12009P1"/>
    <property type="match status" value="1"/>
</dbReference>
<dbReference type="RefSeq" id="WP_348787515.1">
    <property type="nucleotide sequence ID" value="NZ_CP157390.1"/>
</dbReference>
<dbReference type="GO" id="GO:0015035">
    <property type="term" value="F:protein-disulfide reductase activity"/>
    <property type="evidence" value="ECO:0007669"/>
    <property type="project" value="TreeGrafter"/>
</dbReference>
<accession>A0AAU7GA73</accession>
<name>A0AAU7GA73_9MICO</name>
<dbReference type="InterPro" id="IPR036249">
    <property type="entry name" value="Thioredoxin-like_sf"/>
</dbReference>
<sequence>MSQIPPTPTNLRGAVDLSALVNRPAPGQAAAPGAAAGGENAAAGEPLPLPSLFFEGTDANFNDFIDLSMRVPVVVHLAATWAEPSAQLSPVLDRVTASLDGRLVQVKVDVDANPQLAQAFQAQSVPAVAALVAGRPVQLFVGALPEQEIRDVFAQLLELAAQNGVTGTVAVEGGAQPEGAEADAAEPAPEPLPPHHAEAYAAIERGDYATAIAEYKTAIAQDPRDAMAVAGLAQVSLLARLAGKTADEIRSAAADAPTDVDAQLGVADLDLSGGHVEDAFDRLLSLFPTLDAAGKEAVRSRILDYFEIVGVEDPRVAKARARLASLLY</sequence>
<dbReference type="PROSITE" id="PS51352">
    <property type="entry name" value="THIOREDOXIN_2"/>
    <property type="match status" value="1"/>
</dbReference>
<evidence type="ECO:0000256" key="2">
    <source>
        <dbReference type="ARBA" id="ARBA00023284"/>
    </source>
</evidence>